<keyword evidence="4" id="KW-0548">Nucleotidyltransferase</keyword>
<organism evidence="10 11">
    <name type="scientific">Aphis craccivora</name>
    <name type="common">Cowpea aphid</name>
    <dbReference type="NCBI Taxonomy" id="307492"/>
    <lineage>
        <taxon>Eukaryota</taxon>
        <taxon>Metazoa</taxon>
        <taxon>Ecdysozoa</taxon>
        <taxon>Arthropoda</taxon>
        <taxon>Hexapoda</taxon>
        <taxon>Insecta</taxon>
        <taxon>Pterygota</taxon>
        <taxon>Neoptera</taxon>
        <taxon>Paraneoptera</taxon>
        <taxon>Hemiptera</taxon>
        <taxon>Sternorrhyncha</taxon>
        <taxon>Aphidomorpha</taxon>
        <taxon>Aphidoidea</taxon>
        <taxon>Aphididae</taxon>
        <taxon>Aphidini</taxon>
        <taxon>Aphis</taxon>
        <taxon>Aphis</taxon>
    </lineage>
</organism>
<dbReference type="Gene3D" id="3.30.420.10">
    <property type="entry name" value="Ribonuclease H-like superfamily/Ribonuclease H"/>
    <property type="match status" value="1"/>
</dbReference>
<dbReference type="SUPFAM" id="SSF53098">
    <property type="entry name" value="Ribonuclease H-like"/>
    <property type="match status" value="1"/>
</dbReference>
<accession>A0A6G0VMJ0</accession>
<dbReference type="InterPro" id="IPR012337">
    <property type="entry name" value="RNaseH-like_sf"/>
</dbReference>
<keyword evidence="6" id="KW-0239">DNA-directed DNA polymerase</keyword>
<evidence type="ECO:0000313" key="10">
    <source>
        <dbReference type="EMBL" id="KAF0699390.1"/>
    </source>
</evidence>
<evidence type="ECO:0000259" key="9">
    <source>
        <dbReference type="Pfam" id="PF03175"/>
    </source>
</evidence>
<dbReference type="EMBL" id="VUJU01014877">
    <property type="protein sequence ID" value="KAF0699390.1"/>
    <property type="molecule type" value="Genomic_DNA"/>
</dbReference>
<gene>
    <name evidence="10" type="ORF">FWK35_00036952</name>
</gene>
<feature type="domain" description="DNA-directed DNA polymerase family B mitochondria/virus" evidence="9">
    <location>
        <begin position="29"/>
        <end position="303"/>
    </location>
</feature>
<evidence type="ECO:0000256" key="5">
    <source>
        <dbReference type="ARBA" id="ARBA00022705"/>
    </source>
</evidence>
<evidence type="ECO:0000256" key="3">
    <source>
        <dbReference type="ARBA" id="ARBA00022679"/>
    </source>
</evidence>
<reference evidence="10 11" key="1">
    <citation type="submission" date="2019-08" db="EMBL/GenBank/DDBJ databases">
        <title>Whole genome of Aphis craccivora.</title>
        <authorList>
            <person name="Voronova N.V."/>
            <person name="Shulinski R.S."/>
            <person name="Bandarenka Y.V."/>
            <person name="Zhorov D.G."/>
            <person name="Warner D."/>
        </authorList>
    </citation>
    <scope>NUCLEOTIDE SEQUENCE [LARGE SCALE GENOMIC DNA]</scope>
    <source>
        <strain evidence="10">180601</strain>
        <tissue evidence="10">Whole Body</tissue>
    </source>
</reference>
<protein>
    <recommendedName>
        <fullName evidence="2">DNA-directed DNA polymerase</fullName>
        <ecNumber evidence="2">2.7.7.7</ecNumber>
    </recommendedName>
</protein>
<dbReference type="InterPro" id="IPR036397">
    <property type="entry name" value="RNaseH_sf"/>
</dbReference>
<evidence type="ECO:0000256" key="7">
    <source>
        <dbReference type="ARBA" id="ARBA00023125"/>
    </source>
</evidence>
<sequence>NNLLKVRDHCHITGNYRRCICVKCNFQLTNPSSVPIFFHNLTYDNHFIIREFGCNDKDIHVIPNSSEIYISFSKEIAPKFNIKFVDTYRFMAEKLSKLAKNLSEDKLRFRETIKVFSIKVLGLVTRKGVFPYEYVDSWSKLNDFFLPLLRPQVLTAITLGEYSDYYLKTDVVILADVFENFRDLCLSTLELDPAHYMTAPGFAYDCMLKYTKIEIERLKCPNMLLFIENSIRGGITHQLNANIPNIEELNYNSNEPITWITYLDCVNLYGKSMLTELSFNDFEWVDDLNIDVTKIADDSEVGYIL</sequence>
<dbReference type="OrthoDB" id="6614552at2759"/>
<keyword evidence="7" id="KW-0238">DNA-binding</keyword>
<evidence type="ECO:0000256" key="4">
    <source>
        <dbReference type="ARBA" id="ARBA00022695"/>
    </source>
</evidence>
<dbReference type="GO" id="GO:0003677">
    <property type="term" value="F:DNA binding"/>
    <property type="evidence" value="ECO:0007669"/>
    <property type="project" value="UniProtKB-KW"/>
</dbReference>
<dbReference type="Proteomes" id="UP000478052">
    <property type="component" value="Unassembled WGS sequence"/>
</dbReference>
<feature type="non-terminal residue" evidence="10">
    <location>
        <position position="305"/>
    </location>
</feature>
<keyword evidence="5" id="KW-0235">DNA replication</keyword>
<dbReference type="AlphaFoldDB" id="A0A6G0VMJ0"/>
<dbReference type="GO" id="GO:0000166">
    <property type="term" value="F:nucleotide binding"/>
    <property type="evidence" value="ECO:0007669"/>
    <property type="project" value="InterPro"/>
</dbReference>
<dbReference type="InterPro" id="IPR004868">
    <property type="entry name" value="DNA-dir_DNA_pol_B_mt/vir"/>
</dbReference>
<evidence type="ECO:0000256" key="1">
    <source>
        <dbReference type="ARBA" id="ARBA00005755"/>
    </source>
</evidence>
<evidence type="ECO:0000256" key="8">
    <source>
        <dbReference type="ARBA" id="ARBA00049244"/>
    </source>
</evidence>
<feature type="non-terminal residue" evidence="10">
    <location>
        <position position="1"/>
    </location>
</feature>
<keyword evidence="3" id="KW-0808">Transferase</keyword>
<dbReference type="Pfam" id="PF03175">
    <property type="entry name" value="DNA_pol_B_2"/>
    <property type="match status" value="1"/>
</dbReference>
<dbReference type="GO" id="GO:0006260">
    <property type="term" value="P:DNA replication"/>
    <property type="evidence" value="ECO:0007669"/>
    <property type="project" value="UniProtKB-KW"/>
</dbReference>
<evidence type="ECO:0000313" key="11">
    <source>
        <dbReference type="Proteomes" id="UP000478052"/>
    </source>
</evidence>
<keyword evidence="11" id="KW-1185">Reference proteome</keyword>
<name>A0A6G0VMJ0_APHCR</name>
<evidence type="ECO:0000256" key="6">
    <source>
        <dbReference type="ARBA" id="ARBA00022932"/>
    </source>
</evidence>
<dbReference type="PANTHER" id="PTHR31511:SF12">
    <property type="entry name" value="RHO TERMINATION FACTOR N-TERMINAL DOMAIN-CONTAINING PROTEIN"/>
    <property type="match status" value="1"/>
</dbReference>
<dbReference type="PANTHER" id="PTHR31511">
    <property type="entry name" value="PROTEIN CBG23764"/>
    <property type="match status" value="1"/>
</dbReference>
<dbReference type="EC" id="2.7.7.7" evidence="2"/>
<comment type="catalytic activity">
    <reaction evidence="8">
        <text>DNA(n) + a 2'-deoxyribonucleoside 5'-triphosphate = DNA(n+1) + diphosphate</text>
        <dbReference type="Rhea" id="RHEA:22508"/>
        <dbReference type="Rhea" id="RHEA-COMP:17339"/>
        <dbReference type="Rhea" id="RHEA-COMP:17340"/>
        <dbReference type="ChEBI" id="CHEBI:33019"/>
        <dbReference type="ChEBI" id="CHEBI:61560"/>
        <dbReference type="ChEBI" id="CHEBI:173112"/>
        <dbReference type="EC" id="2.7.7.7"/>
    </reaction>
</comment>
<evidence type="ECO:0000256" key="2">
    <source>
        <dbReference type="ARBA" id="ARBA00012417"/>
    </source>
</evidence>
<comment type="caution">
    <text evidence="10">The sequence shown here is derived from an EMBL/GenBank/DDBJ whole genome shotgun (WGS) entry which is preliminary data.</text>
</comment>
<proteinExistence type="inferred from homology"/>
<dbReference type="GO" id="GO:0003887">
    <property type="term" value="F:DNA-directed DNA polymerase activity"/>
    <property type="evidence" value="ECO:0007669"/>
    <property type="project" value="UniProtKB-KW"/>
</dbReference>
<comment type="similarity">
    <text evidence="1">Belongs to the DNA polymerase type-B family.</text>
</comment>